<dbReference type="EMBL" id="CP014223">
    <property type="protein sequence ID" value="AMJ41028.1"/>
    <property type="molecule type" value="Genomic_DNA"/>
</dbReference>
<dbReference type="KEGG" id="cpro:CPRO_14350"/>
<evidence type="ECO:0000313" key="5">
    <source>
        <dbReference type="Proteomes" id="UP000184204"/>
    </source>
</evidence>
<reference evidence="2 4" key="1">
    <citation type="journal article" date="2016" name="Genome Announc.">
        <title>Complete Genome Sequence of the Amino Acid-Fermenting Clostridium propionicum X2 (DSM 1682).</title>
        <authorList>
            <person name="Poehlein A."/>
            <person name="Schlien K."/>
            <person name="Chowdhury N.P."/>
            <person name="Gottschalk G."/>
            <person name="Buckel W."/>
            <person name="Daniel R."/>
        </authorList>
    </citation>
    <scope>NUCLEOTIDE SEQUENCE [LARGE SCALE GENOMIC DNA]</scope>
    <source>
        <strain evidence="2 4">X2</strain>
    </source>
</reference>
<dbReference type="OrthoDB" id="9783299at2"/>
<evidence type="ECO:0000313" key="4">
    <source>
        <dbReference type="Proteomes" id="UP000068026"/>
    </source>
</evidence>
<name>A0A0X1U7W9_ANAPI</name>
<organism evidence="3 5">
    <name type="scientific">Anaerotignum propionicum DSM 1682</name>
    <dbReference type="NCBI Taxonomy" id="991789"/>
    <lineage>
        <taxon>Bacteria</taxon>
        <taxon>Bacillati</taxon>
        <taxon>Bacillota</taxon>
        <taxon>Clostridia</taxon>
        <taxon>Lachnospirales</taxon>
        <taxon>Anaerotignaceae</taxon>
        <taxon>Anaerotignum</taxon>
    </lineage>
</organism>
<dbReference type="InterPro" id="IPR025510">
    <property type="entry name" value="DUF4397"/>
</dbReference>
<dbReference type="EMBL" id="FQUA01000004">
    <property type="protein sequence ID" value="SHE61715.1"/>
    <property type="molecule type" value="Genomic_DNA"/>
</dbReference>
<reference evidence="3" key="4">
    <citation type="submission" date="2016-11" db="EMBL/GenBank/DDBJ databases">
        <authorList>
            <person name="Varghese N."/>
            <person name="Submissions S."/>
        </authorList>
    </citation>
    <scope>NUCLEOTIDE SEQUENCE</scope>
    <source>
        <strain evidence="3">DSM 1682</strain>
    </source>
</reference>
<reference evidence="5" key="3">
    <citation type="submission" date="2016-11" db="EMBL/GenBank/DDBJ databases">
        <authorList>
            <person name="Jaros S."/>
            <person name="Januszkiewicz K."/>
            <person name="Wedrychowicz H."/>
        </authorList>
    </citation>
    <scope>NUCLEOTIDE SEQUENCE [LARGE SCALE GENOMIC DNA]</scope>
    <source>
        <strain evidence="5">DSM 1682</strain>
    </source>
</reference>
<reference evidence="4" key="2">
    <citation type="submission" date="2016-01" db="EMBL/GenBank/DDBJ databases">
        <authorList>
            <person name="Poehlein A."/>
            <person name="Schlien K."/>
            <person name="Gottschalk G."/>
            <person name="Buckel W."/>
            <person name="Daniel R."/>
        </authorList>
    </citation>
    <scope>NUCLEOTIDE SEQUENCE [LARGE SCALE GENOMIC DNA]</scope>
    <source>
        <strain evidence="4">X2</strain>
    </source>
</reference>
<dbReference type="Pfam" id="PF14344">
    <property type="entry name" value="DUF4397"/>
    <property type="match status" value="1"/>
</dbReference>
<keyword evidence="4" id="KW-1185">Reference proteome</keyword>
<accession>A0A0X1U7W9</accession>
<evidence type="ECO:0000313" key="2">
    <source>
        <dbReference type="EMBL" id="AMJ41028.1"/>
    </source>
</evidence>
<evidence type="ECO:0000259" key="1">
    <source>
        <dbReference type="Pfam" id="PF14344"/>
    </source>
</evidence>
<feature type="domain" description="DUF4397" evidence="1">
    <location>
        <begin position="71"/>
        <end position="186"/>
    </location>
</feature>
<sequence length="267" mass="30634">MCENKVAGMQTYVGRMLPLPIPEDELWKLEQEVLTPAINLEPIRKILPEINIIPDVKDMEIPIIAGITLYSYLNFFNALVSVPAIDIYINGKKVISNLKYKEFTEYYVVFPGYYRIQIFEAGQMEDEFTTTIINLIGYRVYAVTISGLESHACLLLVNDCIYPIPEDYAYLRFVQISPNAPLLKVYLDDNLILTELDYKEISRYLSATAKVHDITFRDYISDQILLEVHDFSMESETAYTAYTLGDFFSEEGLQIVIAKDGISHLTF</sequence>
<evidence type="ECO:0000313" key="3">
    <source>
        <dbReference type="EMBL" id="SHE61715.1"/>
    </source>
</evidence>
<dbReference type="Proteomes" id="UP000068026">
    <property type="component" value="Chromosome"/>
</dbReference>
<dbReference type="AlphaFoldDB" id="A0A0X1U7W9"/>
<dbReference type="Proteomes" id="UP000184204">
    <property type="component" value="Unassembled WGS sequence"/>
</dbReference>
<protein>
    <recommendedName>
        <fullName evidence="1">DUF4397 domain-containing protein</fullName>
    </recommendedName>
</protein>
<proteinExistence type="predicted"/>
<gene>
    <name evidence="2" type="ORF">CPRO_14350</name>
    <name evidence="3" type="ORF">SAMN02745151_01246</name>
</gene>
<dbReference type="RefSeq" id="WP_066049566.1">
    <property type="nucleotide sequence ID" value="NZ_CP014223.1"/>
</dbReference>